<dbReference type="Proteomes" id="UP001189122">
    <property type="component" value="Unassembled WGS sequence"/>
</dbReference>
<gene>
    <name evidence="1" type="ORF">SI7747_UN020714</name>
</gene>
<name>A0ABN7E914_SPIIN</name>
<proteinExistence type="predicted"/>
<keyword evidence="2" id="KW-1185">Reference proteome</keyword>
<evidence type="ECO:0000313" key="2">
    <source>
        <dbReference type="Proteomes" id="UP001189122"/>
    </source>
</evidence>
<comment type="caution">
    <text evidence="1">The sequence shown here is derived from an EMBL/GenBank/DDBJ whole genome shotgun (WGS) entry which is preliminary data.</text>
</comment>
<protein>
    <submittedName>
        <fullName evidence="1">Uncharacterized protein</fullName>
    </submittedName>
</protein>
<accession>A0ABN7E914</accession>
<sequence length="24" mass="2534">MDTPLQAFTLAAAEAVDSWSGPVR</sequence>
<dbReference type="EMBL" id="CACRZD030000102">
    <property type="protein sequence ID" value="CAA6674356.1"/>
    <property type="molecule type" value="Genomic_DNA"/>
</dbReference>
<evidence type="ECO:0000313" key="1">
    <source>
        <dbReference type="EMBL" id="CAA6674356.1"/>
    </source>
</evidence>
<reference evidence="2" key="1">
    <citation type="journal article" date="2020" name="Sci. Rep.">
        <title>Chromosome-scale genome assembly for the duckweed Spirodela intermedia, integrating cytogenetic maps, PacBio and Oxford Nanopore libraries.</title>
        <authorList>
            <person name="Hoang P.T.N."/>
            <person name="Fiebig A."/>
            <person name="Novak P."/>
            <person name="Macas J."/>
            <person name="Cao H.X."/>
            <person name="Stepanenko A."/>
            <person name="Chen G."/>
            <person name="Borisjuk N."/>
            <person name="Scholz U."/>
            <person name="Schubert I."/>
        </authorList>
    </citation>
    <scope>NUCLEOTIDE SEQUENCE [LARGE SCALE GENOMIC DNA]</scope>
</reference>
<organism evidence="1 2">
    <name type="scientific">Spirodela intermedia</name>
    <name type="common">Intermediate duckweed</name>
    <dbReference type="NCBI Taxonomy" id="51605"/>
    <lineage>
        <taxon>Eukaryota</taxon>
        <taxon>Viridiplantae</taxon>
        <taxon>Streptophyta</taxon>
        <taxon>Embryophyta</taxon>
        <taxon>Tracheophyta</taxon>
        <taxon>Spermatophyta</taxon>
        <taxon>Magnoliopsida</taxon>
        <taxon>Liliopsida</taxon>
        <taxon>Araceae</taxon>
        <taxon>Lemnoideae</taxon>
        <taxon>Spirodela</taxon>
    </lineage>
</organism>